<gene>
    <name evidence="2" type="ORF">EGD98_14175</name>
</gene>
<sequence>MEDNTTPNQDGVGSTDDDAAKHSHSRRALLASGEMDDTAILSALDYWQDGETVPGTDGETIDDQTQLDPVGSWQDGGSE</sequence>
<evidence type="ECO:0000256" key="1">
    <source>
        <dbReference type="SAM" id="MobiDB-lite"/>
    </source>
</evidence>
<keyword evidence="3" id="KW-1185">Reference proteome</keyword>
<reference evidence="2" key="1">
    <citation type="submission" date="2021-06" db="EMBL/GenBank/DDBJ databases">
        <title>Halomicroarcula sp. F24A a new haloarchaeum isolated from saline soil.</title>
        <authorList>
            <person name="Duran-Viseras A."/>
            <person name="Sanchez-Porro C."/>
            <person name="Ventosa A."/>
        </authorList>
    </citation>
    <scope>NUCLEOTIDE SEQUENCE</scope>
    <source>
        <strain evidence="2">F24A</strain>
    </source>
</reference>
<protein>
    <submittedName>
        <fullName evidence="2">Uncharacterized protein</fullName>
    </submittedName>
</protein>
<feature type="compositionally biased region" description="Polar residues" evidence="1">
    <location>
        <begin position="1"/>
        <end position="12"/>
    </location>
</feature>
<comment type="caution">
    <text evidence="2">The sequence shown here is derived from an EMBL/GenBank/DDBJ whole genome shotgun (WGS) entry which is preliminary data.</text>
</comment>
<dbReference type="RefSeq" id="WP_220589015.1">
    <property type="nucleotide sequence ID" value="NZ_RKLQ01000002.1"/>
</dbReference>
<dbReference type="AlphaFoldDB" id="A0A8J7YJM2"/>
<organism evidence="2 3">
    <name type="scientific">Haloarcula salinisoli</name>
    <dbReference type="NCBI Taxonomy" id="2487746"/>
    <lineage>
        <taxon>Archaea</taxon>
        <taxon>Methanobacteriati</taxon>
        <taxon>Methanobacteriota</taxon>
        <taxon>Stenosarchaea group</taxon>
        <taxon>Halobacteria</taxon>
        <taxon>Halobacteriales</taxon>
        <taxon>Haloarculaceae</taxon>
        <taxon>Haloarcula</taxon>
    </lineage>
</organism>
<feature type="region of interest" description="Disordered" evidence="1">
    <location>
        <begin position="49"/>
        <end position="79"/>
    </location>
</feature>
<feature type="region of interest" description="Disordered" evidence="1">
    <location>
        <begin position="1"/>
        <end position="34"/>
    </location>
</feature>
<evidence type="ECO:0000313" key="3">
    <source>
        <dbReference type="Proteomes" id="UP000783863"/>
    </source>
</evidence>
<dbReference type="Proteomes" id="UP000783863">
    <property type="component" value="Unassembled WGS sequence"/>
</dbReference>
<dbReference type="EMBL" id="RKLQ01000002">
    <property type="protein sequence ID" value="MBX0304818.1"/>
    <property type="molecule type" value="Genomic_DNA"/>
</dbReference>
<proteinExistence type="predicted"/>
<evidence type="ECO:0000313" key="2">
    <source>
        <dbReference type="EMBL" id="MBX0304818.1"/>
    </source>
</evidence>
<accession>A0A8J7YJM2</accession>
<name>A0A8J7YJM2_9EURY</name>